<evidence type="ECO:0000313" key="2">
    <source>
        <dbReference type="Proteomes" id="UP001551658"/>
    </source>
</evidence>
<dbReference type="Proteomes" id="UP001551658">
    <property type="component" value="Unassembled WGS sequence"/>
</dbReference>
<accession>A0ABV3FEY4</accession>
<protein>
    <recommendedName>
        <fullName evidence="3">Excreted virulence factor EspC (Type VII ESX diderm)</fullName>
    </recommendedName>
</protein>
<evidence type="ECO:0000313" key="1">
    <source>
        <dbReference type="EMBL" id="MEV0366258.1"/>
    </source>
</evidence>
<reference evidence="1 2" key="1">
    <citation type="submission" date="2024-06" db="EMBL/GenBank/DDBJ databases">
        <title>The Natural Products Discovery Center: Release of the First 8490 Sequenced Strains for Exploring Actinobacteria Biosynthetic Diversity.</title>
        <authorList>
            <person name="Kalkreuter E."/>
            <person name="Kautsar S.A."/>
            <person name="Yang D."/>
            <person name="Bader C.D."/>
            <person name="Teijaro C.N."/>
            <person name="Fluegel L."/>
            <person name="Davis C.M."/>
            <person name="Simpson J.R."/>
            <person name="Lauterbach L."/>
            <person name="Steele A.D."/>
            <person name="Gui C."/>
            <person name="Meng S."/>
            <person name="Li G."/>
            <person name="Viehrig K."/>
            <person name="Ye F."/>
            <person name="Su P."/>
            <person name="Kiefer A.F."/>
            <person name="Nichols A."/>
            <person name="Cepeda A.J."/>
            <person name="Yan W."/>
            <person name="Fan B."/>
            <person name="Jiang Y."/>
            <person name="Adhikari A."/>
            <person name="Zheng C.-J."/>
            <person name="Schuster L."/>
            <person name="Cowan T.M."/>
            <person name="Smanski M.J."/>
            <person name="Chevrette M.G."/>
            <person name="De Carvalho L.P.S."/>
            <person name="Shen B."/>
        </authorList>
    </citation>
    <scope>NUCLEOTIDE SEQUENCE [LARGE SCALE GENOMIC DNA]</scope>
    <source>
        <strain evidence="1 2">NPDC050671</strain>
    </source>
</reference>
<gene>
    <name evidence="1" type="ORF">AB0H72_26505</name>
</gene>
<name>A0ABV3FEY4_9NOCA</name>
<comment type="caution">
    <text evidence="1">The sequence shown here is derived from an EMBL/GenBank/DDBJ whole genome shotgun (WGS) entry which is preliminary data.</text>
</comment>
<organism evidence="1 2">
    <name type="scientific">Nocardia fusca</name>
    <dbReference type="NCBI Taxonomy" id="941183"/>
    <lineage>
        <taxon>Bacteria</taxon>
        <taxon>Bacillati</taxon>
        <taxon>Actinomycetota</taxon>
        <taxon>Actinomycetes</taxon>
        <taxon>Mycobacteriales</taxon>
        <taxon>Nocardiaceae</taxon>
        <taxon>Nocardia</taxon>
    </lineage>
</organism>
<proteinExistence type="predicted"/>
<dbReference type="RefSeq" id="WP_357983901.1">
    <property type="nucleotide sequence ID" value="NZ_JBFAIH010000018.1"/>
</dbReference>
<sequence>MGVHVDPERMRALGRELRVHATALSGFAPLAKESRDEARRTMQDSDLAVRIEESLKALDRVVGYHAGRLNQFSDELDRQAAEYEALDGGVSGQLKEAGPR</sequence>
<dbReference type="EMBL" id="JBFAIH010000018">
    <property type="protein sequence ID" value="MEV0366258.1"/>
    <property type="molecule type" value="Genomic_DNA"/>
</dbReference>
<evidence type="ECO:0008006" key="3">
    <source>
        <dbReference type="Google" id="ProtNLM"/>
    </source>
</evidence>
<keyword evidence="2" id="KW-1185">Reference proteome</keyword>